<evidence type="ECO:0000256" key="3">
    <source>
        <dbReference type="SAM" id="SignalP"/>
    </source>
</evidence>
<feature type="chain" id="PRO_5034748456" description="Fucose-specific lectin" evidence="3">
    <location>
        <begin position="17"/>
        <end position="481"/>
    </location>
</feature>
<reference evidence="4" key="1">
    <citation type="submission" date="2020-01" db="EMBL/GenBank/DDBJ databases">
        <title>Identification and distribution of gene clusters putatively required for synthesis of sphingolipid metabolism inhibitors in phylogenetically diverse species of the filamentous fungus Fusarium.</title>
        <authorList>
            <person name="Kim H.-S."/>
            <person name="Busman M."/>
            <person name="Brown D.W."/>
            <person name="Divon H."/>
            <person name="Uhlig S."/>
            <person name="Proctor R.H."/>
        </authorList>
    </citation>
    <scope>NUCLEOTIDE SEQUENCE</scope>
    <source>
        <strain evidence="4">NRRL 53441</strain>
    </source>
</reference>
<feature type="compositionally biased region" description="Basic and acidic residues" evidence="1">
    <location>
        <begin position="356"/>
        <end position="374"/>
    </location>
</feature>
<evidence type="ECO:0000313" key="5">
    <source>
        <dbReference type="Proteomes" id="UP000605986"/>
    </source>
</evidence>
<comment type="caution">
    <text evidence="4">The sequence shown here is derived from an EMBL/GenBank/DDBJ whole genome shotgun (WGS) entry which is preliminary data.</text>
</comment>
<feature type="region of interest" description="Disordered" evidence="1">
    <location>
        <begin position="349"/>
        <end position="381"/>
    </location>
</feature>
<evidence type="ECO:0000256" key="2">
    <source>
        <dbReference type="SAM" id="Phobius"/>
    </source>
</evidence>
<dbReference type="AlphaFoldDB" id="A0A8H4P393"/>
<feature type="region of interest" description="Disordered" evidence="1">
    <location>
        <begin position="413"/>
        <end position="481"/>
    </location>
</feature>
<keyword evidence="2" id="KW-0472">Membrane</keyword>
<proteinExistence type="predicted"/>
<feature type="signal peptide" evidence="3">
    <location>
        <begin position="1"/>
        <end position="16"/>
    </location>
</feature>
<evidence type="ECO:0000256" key="1">
    <source>
        <dbReference type="SAM" id="MobiDB-lite"/>
    </source>
</evidence>
<keyword evidence="2" id="KW-1133">Transmembrane helix</keyword>
<sequence length="481" mass="53009">MLSWLFIVVWIQLSYSAALYAYFTDRTVQVGGQDPATGKIHYSNCNSDNIPIFPLEKPNILETKEAPRNGTALAAAGWWNSQAVVASIFWQTKDDTIVNGFYTCDMKTGKLMRNGEWLISETADVDSVHNETGLSVVLLGAKDGYRVFYHNEDRQVMMMTYNDETNWLDGGAVSQDFADGIAIGSANYDKDNITVAFPRGLKDIEISRLQKTDTWKLDAFPNGLLDAYTNESYPQDITASGSGADFSLPAWNSSLQAIGSAVDRSRNRSVFYIGNDRKLYEVAAQKDEWELAPNRSRSQWPLADYPSSDLAVVSQQSEGKAWIYYWANKTIVQAYKNYDGEWEDAQALPRKNATNKADDKKSKDVSQNEDESGHSEGLGTGAKAGIGVGVGAGALLLLGVAAWLWMRRRKDRARKNEASDGTEVAEVGGTPLDSPMTGAKEGFPKESEAVQPSEVDGQGRPAELDHRDPAVHELPGHHARE</sequence>
<dbReference type="Proteomes" id="UP000605986">
    <property type="component" value="Unassembled WGS sequence"/>
</dbReference>
<feature type="transmembrane region" description="Helical" evidence="2">
    <location>
        <begin position="384"/>
        <end position="406"/>
    </location>
</feature>
<keyword evidence="3" id="KW-0732">Signal</keyword>
<accession>A0A8H4P393</accession>
<keyword evidence="5" id="KW-1185">Reference proteome</keyword>
<gene>
    <name evidence="4" type="ORF">F53441_3068</name>
</gene>
<feature type="compositionally biased region" description="Basic and acidic residues" evidence="1">
    <location>
        <begin position="462"/>
        <end position="481"/>
    </location>
</feature>
<dbReference type="EMBL" id="JAADJG010000125">
    <property type="protein sequence ID" value="KAF4454441.1"/>
    <property type="molecule type" value="Genomic_DNA"/>
</dbReference>
<name>A0A8H4P393_9HYPO</name>
<protein>
    <recommendedName>
        <fullName evidence="6">Fucose-specific lectin</fullName>
    </recommendedName>
</protein>
<evidence type="ECO:0008006" key="6">
    <source>
        <dbReference type="Google" id="ProtNLM"/>
    </source>
</evidence>
<keyword evidence="2" id="KW-0812">Transmembrane</keyword>
<dbReference type="SUPFAM" id="SSF89372">
    <property type="entry name" value="Fucose-specific lectin"/>
    <property type="match status" value="1"/>
</dbReference>
<dbReference type="Gene3D" id="2.120.10.70">
    <property type="entry name" value="Fucose-specific lectin"/>
    <property type="match status" value="2"/>
</dbReference>
<organism evidence="4 5">
    <name type="scientific">Fusarium austroafricanum</name>
    <dbReference type="NCBI Taxonomy" id="2364996"/>
    <lineage>
        <taxon>Eukaryota</taxon>
        <taxon>Fungi</taxon>
        <taxon>Dikarya</taxon>
        <taxon>Ascomycota</taxon>
        <taxon>Pezizomycotina</taxon>
        <taxon>Sordariomycetes</taxon>
        <taxon>Hypocreomycetidae</taxon>
        <taxon>Hypocreales</taxon>
        <taxon>Nectriaceae</taxon>
        <taxon>Fusarium</taxon>
        <taxon>Fusarium concolor species complex</taxon>
    </lineage>
</organism>
<evidence type="ECO:0000313" key="4">
    <source>
        <dbReference type="EMBL" id="KAF4454441.1"/>
    </source>
</evidence>
<dbReference type="OrthoDB" id="4696326at2759"/>